<dbReference type="GO" id="GO:0005886">
    <property type="term" value="C:plasma membrane"/>
    <property type="evidence" value="ECO:0007669"/>
    <property type="project" value="UniProtKB-SubCell"/>
</dbReference>
<feature type="transmembrane region" description="Helical" evidence="12">
    <location>
        <begin position="118"/>
        <end position="138"/>
    </location>
</feature>
<protein>
    <submittedName>
        <fullName evidence="13">Cytochrome d ubiquinol oxidase subunit II</fullName>
    </submittedName>
</protein>
<dbReference type="GO" id="GO:0016682">
    <property type="term" value="F:oxidoreductase activity, acting on diphenols and related substances as donors, oxygen as acceptor"/>
    <property type="evidence" value="ECO:0007669"/>
    <property type="project" value="TreeGrafter"/>
</dbReference>
<dbReference type="PANTHER" id="PTHR43141">
    <property type="entry name" value="CYTOCHROME BD2 SUBUNIT II"/>
    <property type="match status" value="1"/>
</dbReference>
<comment type="caution">
    <text evidence="13">The sequence shown here is derived from an EMBL/GenBank/DDBJ whole genome shotgun (WGS) entry which is preliminary data.</text>
</comment>
<dbReference type="EMBL" id="JAGDYM010000015">
    <property type="protein sequence ID" value="MBO1902899.1"/>
    <property type="molecule type" value="Genomic_DNA"/>
</dbReference>
<dbReference type="AlphaFoldDB" id="A0A939MTX0"/>
<feature type="transmembrane region" description="Helical" evidence="12">
    <location>
        <begin position="305"/>
        <end position="328"/>
    </location>
</feature>
<accession>A0A939MTX0</accession>
<evidence type="ECO:0000256" key="4">
    <source>
        <dbReference type="ARBA" id="ARBA00022475"/>
    </source>
</evidence>
<evidence type="ECO:0000313" key="14">
    <source>
        <dbReference type="Proteomes" id="UP000664382"/>
    </source>
</evidence>
<feature type="transmembrane region" description="Helical" evidence="12">
    <location>
        <begin position="77"/>
        <end position="98"/>
    </location>
</feature>
<keyword evidence="3" id="KW-0813">Transport</keyword>
<evidence type="ECO:0000256" key="7">
    <source>
        <dbReference type="ARBA" id="ARBA00022723"/>
    </source>
</evidence>
<evidence type="ECO:0000256" key="1">
    <source>
        <dbReference type="ARBA" id="ARBA00004651"/>
    </source>
</evidence>
<dbReference type="PIRSF" id="PIRSF000267">
    <property type="entry name" value="Cyt_oxidse_sub2"/>
    <property type="match status" value="1"/>
</dbReference>
<dbReference type="PANTHER" id="PTHR43141:SF5">
    <property type="entry name" value="CYTOCHROME BD-I UBIQUINOL OXIDASE SUBUNIT 2"/>
    <property type="match status" value="1"/>
</dbReference>
<feature type="transmembrane region" description="Helical" evidence="12">
    <location>
        <begin position="226"/>
        <end position="248"/>
    </location>
</feature>
<keyword evidence="11 12" id="KW-0472">Membrane</keyword>
<dbReference type="Pfam" id="PF02322">
    <property type="entry name" value="Cyt_bd_oxida_II"/>
    <property type="match status" value="1"/>
</dbReference>
<keyword evidence="6 12" id="KW-0812">Transmembrane</keyword>
<keyword evidence="8" id="KW-0249">Electron transport</keyword>
<feature type="transmembrane region" description="Helical" evidence="12">
    <location>
        <begin position="198"/>
        <end position="220"/>
    </location>
</feature>
<reference evidence="13" key="1">
    <citation type="submission" date="2021-03" db="EMBL/GenBank/DDBJ databases">
        <title>Leucobacter chromiisoli sp. nov., isolated from chromium-containing soil of chemical plant.</title>
        <authorList>
            <person name="Xu Z."/>
        </authorList>
    </citation>
    <scope>NUCLEOTIDE SEQUENCE</scope>
    <source>
        <strain evidence="13">S27</strain>
    </source>
</reference>
<feature type="transmembrane region" description="Helical" evidence="12">
    <location>
        <begin position="255"/>
        <end position="276"/>
    </location>
</feature>
<dbReference type="GO" id="GO:0009055">
    <property type="term" value="F:electron transfer activity"/>
    <property type="evidence" value="ECO:0007669"/>
    <property type="project" value="TreeGrafter"/>
</dbReference>
<proteinExistence type="inferred from homology"/>
<keyword evidence="5" id="KW-0349">Heme</keyword>
<keyword evidence="14" id="KW-1185">Reference proteome</keyword>
<feature type="transmembrane region" description="Helical" evidence="12">
    <location>
        <begin position="164"/>
        <end position="186"/>
    </location>
</feature>
<dbReference type="NCBIfam" id="TIGR00203">
    <property type="entry name" value="cydB"/>
    <property type="match status" value="1"/>
</dbReference>
<dbReference type="Proteomes" id="UP000664382">
    <property type="component" value="Unassembled WGS sequence"/>
</dbReference>
<organism evidence="13 14">
    <name type="scientific">Leucobacter weissii</name>
    <dbReference type="NCBI Taxonomy" id="1983706"/>
    <lineage>
        <taxon>Bacteria</taxon>
        <taxon>Bacillati</taxon>
        <taxon>Actinomycetota</taxon>
        <taxon>Actinomycetes</taxon>
        <taxon>Micrococcales</taxon>
        <taxon>Microbacteriaceae</taxon>
        <taxon>Leucobacter</taxon>
    </lineage>
</organism>
<gene>
    <name evidence="13" type="primary">cydB</name>
    <name evidence="13" type="ORF">J4H92_13185</name>
</gene>
<comment type="similarity">
    <text evidence="2">Belongs to the cytochrome ubiquinol oxidase subunit 2 family.</text>
</comment>
<evidence type="ECO:0000256" key="11">
    <source>
        <dbReference type="ARBA" id="ARBA00023136"/>
    </source>
</evidence>
<dbReference type="GO" id="GO:0019646">
    <property type="term" value="P:aerobic electron transport chain"/>
    <property type="evidence" value="ECO:0007669"/>
    <property type="project" value="TreeGrafter"/>
</dbReference>
<dbReference type="GO" id="GO:0070069">
    <property type="term" value="C:cytochrome complex"/>
    <property type="evidence" value="ECO:0007669"/>
    <property type="project" value="TreeGrafter"/>
</dbReference>
<evidence type="ECO:0000313" key="13">
    <source>
        <dbReference type="EMBL" id="MBO1902899.1"/>
    </source>
</evidence>
<evidence type="ECO:0000256" key="3">
    <source>
        <dbReference type="ARBA" id="ARBA00022448"/>
    </source>
</evidence>
<keyword evidence="10" id="KW-0408">Iron</keyword>
<evidence type="ECO:0000256" key="8">
    <source>
        <dbReference type="ARBA" id="ARBA00022982"/>
    </source>
</evidence>
<evidence type="ECO:0000256" key="9">
    <source>
        <dbReference type="ARBA" id="ARBA00022989"/>
    </source>
</evidence>
<name>A0A939MTX0_9MICO</name>
<evidence type="ECO:0000256" key="10">
    <source>
        <dbReference type="ARBA" id="ARBA00023004"/>
    </source>
</evidence>
<keyword evidence="4" id="KW-1003">Cell membrane</keyword>
<dbReference type="GO" id="GO:0046872">
    <property type="term" value="F:metal ion binding"/>
    <property type="evidence" value="ECO:0007669"/>
    <property type="project" value="UniProtKB-KW"/>
</dbReference>
<evidence type="ECO:0000256" key="12">
    <source>
        <dbReference type="SAM" id="Phobius"/>
    </source>
</evidence>
<evidence type="ECO:0000256" key="5">
    <source>
        <dbReference type="ARBA" id="ARBA00022617"/>
    </source>
</evidence>
<evidence type="ECO:0000256" key="6">
    <source>
        <dbReference type="ARBA" id="ARBA00022692"/>
    </source>
</evidence>
<evidence type="ECO:0000256" key="2">
    <source>
        <dbReference type="ARBA" id="ARBA00007543"/>
    </source>
</evidence>
<sequence length="345" mass="38169">MDLITLWFLIVGVLLIGYFVLDGFDFGVGMALPVLGNDNTDRRLIINTIGPVWDLNETWLIVAGACLFAAFPEWYATMFSGFYLALLLILVALILRGVSFEYRHQGKGRQWTRWFDQFIFWGSLLPPLLWGTAFANLIQGLPIRPLETGGWVYEGTLLTLLNPYGLLGGITLTLLCFTHGLVFIALKTMGDMRERARTLATKAGLVALVSAAAFLVWTVLQHLGDSNAGVVILLAALAAVALVAGILFNLRGREGWAFTFNALTIAFALLTIFMALHPHLMISNIDPAYSMTIAGAASSQKTLELMTWVAAFTLPLVLAYQAWTYWIFRKRLSRAHIPSEEEAHA</sequence>
<dbReference type="InterPro" id="IPR003317">
    <property type="entry name" value="Cyt-d_oxidase_su2"/>
</dbReference>
<keyword evidence="7" id="KW-0479">Metal-binding</keyword>
<keyword evidence="9 12" id="KW-1133">Transmembrane helix</keyword>
<dbReference type="RefSeq" id="WP_208098653.1">
    <property type="nucleotide sequence ID" value="NZ_JAGDYM010000015.1"/>
</dbReference>
<feature type="transmembrane region" description="Helical" evidence="12">
    <location>
        <begin position="6"/>
        <end position="32"/>
    </location>
</feature>
<comment type="subcellular location">
    <subcellularLocation>
        <location evidence="1">Cell membrane</location>
        <topology evidence="1">Multi-pass membrane protein</topology>
    </subcellularLocation>
</comment>